<dbReference type="HAMAP" id="MF_00074">
    <property type="entry name" value="16SrRNA_methyltr_G"/>
    <property type="match status" value="1"/>
</dbReference>
<dbReference type="CDD" id="cd02440">
    <property type="entry name" value="AdoMet_MTases"/>
    <property type="match status" value="1"/>
</dbReference>
<accession>A0A650ELP1</accession>
<dbReference type="EC" id="2.1.1.-" evidence="6"/>
<gene>
    <name evidence="6 7" type="primary">rsmG</name>
    <name evidence="7" type="ORF">Elusimicrob1349_0230</name>
</gene>
<organism evidence="7">
    <name type="scientific">uncultured Elusimicrobia bacterium</name>
    <dbReference type="NCBI Taxonomy" id="699876"/>
    <lineage>
        <taxon>Bacteria</taxon>
        <taxon>Pseudomonadati</taxon>
        <taxon>Elusimicrobiota</taxon>
        <taxon>Elusimicrobia</taxon>
        <taxon>environmental samples</taxon>
    </lineage>
</organism>
<evidence type="ECO:0000256" key="4">
    <source>
        <dbReference type="ARBA" id="ARBA00022679"/>
    </source>
</evidence>
<evidence type="ECO:0000256" key="1">
    <source>
        <dbReference type="ARBA" id="ARBA00022490"/>
    </source>
</evidence>
<dbReference type="PANTHER" id="PTHR31760:SF0">
    <property type="entry name" value="S-ADENOSYL-L-METHIONINE-DEPENDENT METHYLTRANSFERASES SUPERFAMILY PROTEIN"/>
    <property type="match status" value="1"/>
</dbReference>
<keyword evidence="2 6" id="KW-0698">rRNA processing</keyword>
<evidence type="ECO:0000256" key="2">
    <source>
        <dbReference type="ARBA" id="ARBA00022552"/>
    </source>
</evidence>
<keyword evidence="3 6" id="KW-0489">Methyltransferase</keyword>
<comment type="subcellular location">
    <subcellularLocation>
        <location evidence="6">Cytoplasm</location>
    </subcellularLocation>
</comment>
<keyword evidence="1 6" id="KW-0963">Cytoplasm</keyword>
<dbReference type="PANTHER" id="PTHR31760">
    <property type="entry name" value="S-ADENOSYL-L-METHIONINE-DEPENDENT METHYLTRANSFERASES SUPERFAMILY PROTEIN"/>
    <property type="match status" value="1"/>
</dbReference>
<evidence type="ECO:0000256" key="5">
    <source>
        <dbReference type="ARBA" id="ARBA00022691"/>
    </source>
</evidence>
<keyword evidence="4 6" id="KW-0808">Transferase</keyword>
<reference evidence="7" key="1">
    <citation type="journal article" date="2020" name="J. ISSAAS">
        <title>Lactobacilli and other gastrointestinal microbiota of Peromyscus leucopus, reservoir host for agents of Lyme disease and other zoonoses in North America.</title>
        <authorList>
            <person name="Milovic A."/>
            <person name="Bassam K."/>
            <person name="Shao H."/>
            <person name="Chatzistamou I."/>
            <person name="Tufts D.M."/>
            <person name="Diuk-Wasser M."/>
            <person name="Barbour A.G."/>
        </authorList>
    </citation>
    <scope>NUCLEOTIDE SEQUENCE</scope>
    <source>
        <strain evidence="7">LL30</strain>
    </source>
</reference>
<dbReference type="Pfam" id="PF02527">
    <property type="entry name" value="GidB"/>
    <property type="match status" value="1"/>
</dbReference>
<feature type="binding site" evidence="6">
    <location>
        <position position="82"/>
    </location>
    <ligand>
        <name>S-adenosyl-L-methionine</name>
        <dbReference type="ChEBI" id="CHEBI:59789"/>
    </ligand>
</feature>
<dbReference type="SUPFAM" id="SSF53335">
    <property type="entry name" value="S-adenosyl-L-methionine-dependent methyltransferases"/>
    <property type="match status" value="1"/>
</dbReference>
<dbReference type="InterPro" id="IPR029063">
    <property type="entry name" value="SAM-dependent_MTases_sf"/>
</dbReference>
<comment type="function">
    <text evidence="6">Specifically methylates the N7 position of a guanine in 16S rRNA.</text>
</comment>
<dbReference type="EMBL" id="MN577571">
    <property type="protein sequence ID" value="QGT50553.1"/>
    <property type="molecule type" value="Genomic_DNA"/>
</dbReference>
<dbReference type="GO" id="GO:0070043">
    <property type="term" value="F:rRNA (guanine-N7-)-methyltransferase activity"/>
    <property type="evidence" value="ECO:0007669"/>
    <property type="project" value="UniProtKB-UniRule"/>
</dbReference>
<dbReference type="Gene3D" id="3.40.50.150">
    <property type="entry name" value="Vaccinia Virus protein VP39"/>
    <property type="match status" value="1"/>
</dbReference>
<dbReference type="AlphaFoldDB" id="A0A650ELP1"/>
<comment type="similarity">
    <text evidence="6">Belongs to the methyltransferase superfamily. RNA methyltransferase RsmG family.</text>
</comment>
<protein>
    <recommendedName>
        <fullName evidence="6">Ribosomal RNA small subunit methyltransferase G</fullName>
        <ecNumber evidence="6">2.1.1.-</ecNumber>
    </recommendedName>
    <alternativeName>
        <fullName evidence="6">16S rRNA 7-methylguanosine methyltransferase</fullName>
        <shortName evidence="6">16S rRNA m7G methyltransferase</shortName>
    </alternativeName>
</protein>
<feature type="binding site" evidence="6">
    <location>
        <position position="87"/>
    </location>
    <ligand>
        <name>S-adenosyl-L-methionine</name>
        <dbReference type="ChEBI" id="CHEBI:59789"/>
    </ligand>
</feature>
<keyword evidence="5 6" id="KW-0949">S-adenosyl-L-methionine</keyword>
<dbReference type="GO" id="GO:0005829">
    <property type="term" value="C:cytosol"/>
    <property type="evidence" value="ECO:0007669"/>
    <property type="project" value="TreeGrafter"/>
</dbReference>
<proteinExistence type="inferred from homology"/>
<sequence length="216" mass="23130">MQNKLIKFAGTLGFPLTAAQAAVLLKYADLVLQKKDFLNLTGAADLAELVSRHLCDGLVCAAKIYAMAKVKGLETFTVADAGAGAGFIGLTLAVSLPQAQVTLIESIEKRCAFMNWAALNAGISNARIKNARLGQNAKWEFDFVTERAMGQLPDILGVCLAAVKPGGVFIAYQGEHPQAEQADPAKYGAHLLTVERYTLPVDDDKKRHLALFAKNG</sequence>
<evidence type="ECO:0000313" key="7">
    <source>
        <dbReference type="EMBL" id="QGT50553.1"/>
    </source>
</evidence>
<comment type="caution">
    <text evidence="6">Lacks conserved residue(s) required for the propagation of feature annotation.</text>
</comment>
<dbReference type="InterPro" id="IPR003682">
    <property type="entry name" value="rRNA_ssu_MeTfrase_G"/>
</dbReference>
<name>A0A650ELP1_9BACT</name>
<evidence type="ECO:0000256" key="6">
    <source>
        <dbReference type="HAMAP-Rule" id="MF_00074"/>
    </source>
</evidence>
<feature type="binding site" evidence="6">
    <location>
        <position position="147"/>
    </location>
    <ligand>
        <name>S-adenosyl-L-methionine</name>
        <dbReference type="ChEBI" id="CHEBI:59789"/>
    </ligand>
</feature>
<evidence type="ECO:0000256" key="3">
    <source>
        <dbReference type="ARBA" id="ARBA00022603"/>
    </source>
</evidence>
<dbReference type="PIRSF" id="PIRSF003078">
    <property type="entry name" value="GidB"/>
    <property type="match status" value="1"/>
</dbReference>